<gene>
    <name evidence="11" type="ORF">GCM10011510_13540</name>
</gene>
<evidence type="ECO:0000256" key="8">
    <source>
        <dbReference type="ARBA" id="ARBA00022679"/>
    </source>
</evidence>
<dbReference type="Gene3D" id="1.10.1610.10">
    <property type="match status" value="1"/>
</dbReference>
<dbReference type="RefSeq" id="WP_068994284.1">
    <property type="nucleotide sequence ID" value="NZ_BMJN01000022.1"/>
</dbReference>
<comment type="similarity">
    <text evidence="3">Belongs to the CobT family.</text>
</comment>
<reference evidence="11" key="1">
    <citation type="journal article" date="2014" name="Int. J. Syst. Evol. Microbiol.">
        <title>Complete genome sequence of Corynebacterium casei LMG S-19264T (=DSM 44701T), isolated from a smear-ripened cheese.</title>
        <authorList>
            <consortium name="US DOE Joint Genome Institute (JGI-PGF)"/>
            <person name="Walter F."/>
            <person name="Albersmeier A."/>
            <person name="Kalinowski J."/>
            <person name="Ruckert C."/>
        </authorList>
    </citation>
    <scope>NUCLEOTIDE SEQUENCE</scope>
    <source>
        <strain evidence="11">CGMCC 1.15533</strain>
    </source>
</reference>
<comment type="function">
    <text evidence="1">Catalyzes the synthesis of alpha-ribazole-5'-phosphate from nicotinate mononucleotide (NAMN) and 5,6-dimethylbenzimidazole (DMB).</text>
</comment>
<comment type="pathway">
    <text evidence="2">Nucleoside biosynthesis; alpha-ribazole biosynthesis; alpha-ribazole from 5,6-dimethylbenzimidazole: step 1/2.</text>
</comment>
<evidence type="ECO:0000256" key="7">
    <source>
        <dbReference type="ARBA" id="ARBA00022676"/>
    </source>
</evidence>
<dbReference type="Proteomes" id="UP000660801">
    <property type="component" value="Unassembled WGS sequence"/>
</dbReference>
<dbReference type="GO" id="GO:0009236">
    <property type="term" value="P:cobalamin biosynthetic process"/>
    <property type="evidence" value="ECO:0007669"/>
    <property type="project" value="UniProtKB-UniRule"/>
</dbReference>
<evidence type="ECO:0000256" key="6">
    <source>
        <dbReference type="ARBA" id="ARBA00022573"/>
    </source>
</evidence>
<evidence type="ECO:0000256" key="4">
    <source>
        <dbReference type="ARBA" id="ARBA00011991"/>
    </source>
</evidence>
<comment type="caution">
    <text evidence="11">The sequence shown here is derived from an EMBL/GenBank/DDBJ whole genome shotgun (WGS) entry which is preliminary data.</text>
</comment>
<dbReference type="NCBIfam" id="TIGR03160">
    <property type="entry name" value="cobT_DBIPRT"/>
    <property type="match status" value="1"/>
</dbReference>
<evidence type="ECO:0000313" key="11">
    <source>
        <dbReference type="EMBL" id="GGE33449.1"/>
    </source>
</evidence>
<dbReference type="Gene3D" id="3.40.50.10210">
    <property type="match status" value="1"/>
</dbReference>
<evidence type="ECO:0000256" key="5">
    <source>
        <dbReference type="ARBA" id="ARBA00015486"/>
    </source>
</evidence>
<protein>
    <recommendedName>
        <fullName evidence="5 10">Nicotinate-nucleotide--dimethylbenzimidazole phosphoribosyltransferase</fullName>
        <ecNumber evidence="4 10">2.4.2.21</ecNumber>
    </recommendedName>
</protein>
<dbReference type="InterPro" id="IPR036087">
    <property type="entry name" value="Nict_dMeBzImd_PRibTrfase_sf"/>
</dbReference>
<keyword evidence="12" id="KW-1185">Reference proteome</keyword>
<keyword evidence="6" id="KW-0169">Cobalamin biosynthesis</keyword>
<dbReference type="InterPro" id="IPR003200">
    <property type="entry name" value="Nict_dMeBzImd_PRibTrfase"/>
</dbReference>
<keyword evidence="8" id="KW-0808">Transferase</keyword>
<evidence type="ECO:0000256" key="9">
    <source>
        <dbReference type="ARBA" id="ARBA00047340"/>
    </source>
</evidence>
<evidence type="ECO:0000256" key="3">
    <source>
        <dbReference type="ARBA" id="ARBA00007110"/>
    </source>
</evidence>
<dbReference type="OrthoDB" id="9781491at2"/>
<organism evidence="11 12">
    <name type="scientific">Streptococcus himalayensis</name>
    <dbReference type="NCBI Taxonomy" id="1888195"/>
    <lineage>
        <taxon>Bacteria</taxon>
        <taxon>Bacillati</taxon>
        <taxon>Bacillota</taxon>
        <taxon>Bacilli</taxon>
        <taxon>Lactobacillales</taxon>
        <taxon>Streptococcaceae</taxon>
        <taxon>Streptococcus</taxon>
    </lineage>
</organism>
<evidence type="ECO:0000313" key="12">
    <source>
        <dbReference type="Proteomes" id="UP000660801"/>
    </source>
</evidence>
<dbReference type="PANTHER" id="PTHR43463">
    <property type="entry name" value="NICOTINATE-NUCLEOTIDE--DIMETHYLBENZIMIDAZOLE PHOSPHORIBOSYLTRANSFERASE"/>
    <property type="match status" value="1"/>
</dbReference>
<dbReference type="SUPFAM" id="SSF52733">
    <property type="entry name" value="Nicotinate mononucleotide:5,6-dimethylbenzimidazole phosphoribosyltransferase (CobT)"/>
    <property type="match status" value="1"/>
</dbReference>
<proteinExistence type="inferred from homology"/>
<sequence>MKELKQIVERLQPLSCEKIAEGQAICDQLAKPLGALGKMETIYARLYAMFDGDIRLSKKVVMVYVADNGIVEEGISSNPQDTTYIVAQNMLAGRTGLCAISRHVGSDVQVVDIGCKKDVMPHAREKIRYGTRNILHEPALTREEGEQAILLGYHKTLEKIKQGYTLFGTGEMGIGNTTTSAAVIAAILGLTANQVTGYGAGLTQEMKAHKTRIIQQCLDQHAPYEDAFDAAVKVGGLDLLGMVGTYLACAEYHLPCVIDGLISIAALLIAARLAPSVLEVCFASHSSTEPAYQLVCETLELEPMLLMDMRLGEGSGCPLAFFLMENACYTIEHMPTFAEGQLKKEDYIDIRGTSE</sequence>
<dbReference type="InterPro" id="IPR023195">
    <property type="entry name" value="Nict_dMeBzImd_PRibTrfase_N"/>
</dbReference>
<dbReference type="Pfam" id="PF02277">
    <property type="entry name" value="DBI_PRT"/>
    <property type="match status" value="1"/>
</dbReference>
<evidence type="ECO:0000256" key="2">
    <source>
        <dbReference type="ARBA" id="ARBA00005049"/>
    </source>
</evidence>
<dbReference type="NCBIfam" id="NF000996">
    <property type="entry name" value="PRK00105.1"/>
    <property type="match status" value="1"/>
</dbReference>
<dbReference type="AlphaFoldDB" id="A0A917A9R0"/>
<dbReference type="EC" id="2.4.2.21" evidence="4 10"/>
<dbReference type="CDD" id="cd02439">
    <property type="entry name" value="DMB-PRT_CobT"/>
    <property type="match status" value="1"/>
</dbReference>
<evidence type="ECO:0000256" key="1">
    <source>
        <dbReference type="ARBA" id="ARBA00002197"/>
    </source>
</evidence>
<comment type="catalytic activity">
    <reaction evidence="9">
        <text>5,6-dimethylbenzimidazole + nicotinate beta-D-ribonucleotide = alpha-ribazole 5'-phosphate + nicotinate + H(+)</text>
        <dbReference type="Rhea" id="RHEA:11196"/>
        <dbReference type="ChEBI" id="CHEBI:15378"/>
        <dbReference type="ChEBI" id="CHEBI:15890"/>
        <dbReference type="ChEBI" id="CHEBI:32544"/>
        <dbReference type="ChEBI" id="CHEBI:57502"/>
        <dbReference type="ChEBI" id="CHEBI:57918"/>
        <dbReference type="EC" id="2.4.2.21"/>
    </reaction>
</comment>
<accession>A0A917A9R0</accession>
<evidence type="ECO:0000256" key="10">
    <source>
        <dbReference type="NCBIfam" id="TIGR03160"/>
    </source>
</evidence>
<reference evidence="11" key="2">
    <citation type="submission" date="2020-09" db="EMBL/GenBank/DDBJ databases">
        <authorList>
            <person name="Sun Q."/>
            <person name="Zhou Y."/>
        </authorList>
    </citation>
    <scope>NUCLEOTIDE SEQUENCE</scope>
    <source>
        <strain evidence="11">CGMCC 1.15533</strain>
    </source>
</reference>
<dbReference type="PANTHER" id="PTHR43463:SF1">
    <property type="entry name" value="NICOTINATE-NUCLEOTIDE--DIMETHYLBENZIMIDAZOLE PHOSPHORIBOSYLTRANSFERASE"/>
    <property type="match status" value="1"/>
</dbReference>
<name>A0A917A9R0_9STRE</name>
<dbReference type="InterPro" id="IPR017846">
    <property type="entry name" value="Nict_dMeBzImd_PRibTrfase_bact"/>
</dbReference>
<dbReference type="EMBL" id="BMJN01000022">
    <property type="protein sequence ID" value="GGE33449.1"/>
    <property type="molecule type" value="Genomic_DNA"/>
</dbReference>
<dbReference type="GO" id="GO:0008939">
    <property type="term" value="F:nicotinate-nucleotide-dimethylbenzimidazole phosphoribosyltransferase activity"/>
    <property type="evidence" value="ECO:0007669"/>
    <property type="project" value="UniProtKB-UniRule"/>
</dbReference>
<keyword evidence="7 11" id="KW-0328">Glycosyltransferase</keyword>